<protein>
    <recommendedName>
        <fullName evidence="4">Succinate-semialdehyde dehydrogenase, mitochondrial</fullName>
        <ecNumber evidence="9">1.2.1.16</ecNumber>
        <ecNumber evidence="3">1.2.1.24</ecNumber>
    </recommendedName>
    <alternativeName>
        <fullName evidence="6">NAD(+)-dependent succinic semialdehyde dehydrogenase</fullName>
    </alternativeName>
</protein>
<dbReference type="EC" id="1.2.1.24" evidence="3"/>
<evidence type="ECO:0000256" key="10">
    <source>
        <dbReference type="PROSITE-ProRule" id="PRU10007"/>
    </source>
</evidence>
<feature type="domain" description="Aldehyde dehydrogenase" evidence="13">
    <location>
        <begin position="24"/>
        <end position="486"/>
    </location>
</feature>
<dbReference type="Gene3D" id="3.40.309.10">
    <property type="entry name" value="Aldehyde Dehydrogenase, Chain A, domain 2"/>
    <property type="match status" value="1"/>
</dbReference>
<dbReference type="PANTHER" id="PTHR43353">
    <property type="entry name" value="SUCCINATE-SEMIALDEHYDE DEHYDROGENASE, MITOCHONDRIAL"/>
    <property type="match status" value="1"/>
</dbReference>
<dbReference type="FunFam" id="3.40.605.10:FF:000005">
    <property type="entry name" value="Succinate-semialdehyde dehydrogenase I"/>
    <property type="match status" value="1"/>
</dbReference>
<feature type="region of interest" description="Disordered" evidence="12">
    <location>
        <begin position="501"/>
        <end position="537"/>
    </location>
</feature>
<feature type="compositionally biased region" description="Basic and acidic residues" evidence="12">
    <location>
        <begin position="524"/>
        <end position="537"/>
    </location>
</feature>
<evidence type="ECO:0000313" key="15">
    <source>
        <dbReference type="Proteomes" id="UP000596902"/>
    </source>
</evidence>
<dbReference type="EC" id="1.2.1.16" evidence="9"/>
<gene>
    <name evidence="14" type="ORF">GT037_004740</name>
</gene>
<dbReference type="InterPro" id="IPR016162">
    <property type="entry name" value="Ald_DH_N"/>
</dbReference>
<evidence type="ECO:0000256" key="8">
    <source>
        <dbReference type="ARBA" id="ARBA00052698"/>
    </source>
</evidence>
<dbReference type="PROSITE" id="PS00687">
    <property type="entry name" value="ALDEHYDE_DEHYDR_GLU"/>
    <property type="match status" value="1"/>
</dbReference>
<dbReference type="InterPro" id="IPR029510">
    <property type="entry name" value="Ald_DH_CS_GLU"/>
</dbReference>
<dbReference type="InterPro" id="IPR016163">
    <property type="entry name" value="Ald_DH_C"/>
</dbReference>
<feature type="region of interest" description="Disordered" evidence="12">
    <location>
        <begin position="910"/>
        <end position="941"/>
    </location>
</feature>
<dbReference type="InterPro" id="IPR016160">
    <property type="entry name" value="Ald_DH_CS_CYS"/>
</dbReference>
<dbReference type="InterPro" id="IPR010102">
    <property type="entry name" value="Succ_semiAld_DH"/>
</dbReference>
<name>A0A8H7B670_9PLEO</name>
<evidence type="ECO:0000256" key="11">
    <source>
        <dbReference type="RuleBase" id="RU003345"/>
    </source>
</evidence>
<comment type="similarity">
    <text evidence="2 11">Belongs to the aldehyde dehydrogenase family.</text>
</comment>
<dbReference type="SUPFAM" id="SSF53720">
    <property type="entry name" value="ALDH-like"/>
    <property type="match status" value="1"/>
</dbReference>
<dbReference type="GO" id="GO:0005737">
    <property type="term" value="C:cytoplasm"/>
    <property type="evidence" value="ECO:0007669"/>
    <property type="project" value="TreeGrafter"/>
</dbReference>
<comment type="catalytic activity">
    <reaction evidence="7">
        <text>succinate semialdehyde + NADP(+) + H2O = succinate + NADPH + 2 H(+)</text>
        <dbReference type="Rhea" id="RHEA:13213"/>
        <dbReference type="ChEBI" id="CHEBI:15377"/>
        <dbReference type="ChEBI" id="CHEBI:15378"/>
        <dbReference type="ChEBI" id="CHEBI:30031"/>
        <dbReference type="ChEBI" id="CHEBI:57706"/>
        <dbReference type="ChEBI" id="CHEBI:57783"/>
        <dbReference type="ChEBI" id="CHEBI:58349"/>
        <dbReference type="EC" id="1.2.1.16"/>
    </reaction>
</comment>
<feature type="region of interest" description="Disordered" evidence="12">
    <location>
        <begin position="613"/>
        <end position="644"/>
    </location>
</feature>
<dbReference type="Pfam" id="PF00171">
    <property type="entry name" value="Aldedh"/>
    <property type="match status" value="1"/>
</dbReference>
<sequence length="1087" mass="117873">MGHSVPPLNDKSLLKSQTYVNGEWIDAKSGKTFEVHDPATGKLIGTMPEMDRADTEAAISAASAALPSFRKLTGRERSRMLRKWYQLMMDNAEDLAKLITWENGKPMADAKGEVNYAASFYEWFAEEAPRMYGATIPASVAGNRVFTIKEPVGVVGLITPWNFPAAMITRKIGPALAAGCTVVAKSPGETPFTAAALAELAHRAGIPKGVVNFVTALKNTPEVGETITSSKTVKKVSFTGSTGVGKLLMKQSSDTLKKLSFELGGNAPFIVFDDADLETAVAGAIASKFRSSGQTCVCANRIYVQSGIYDEFCTKFTEKVKSFKVGGGYEEGITHGPLIHDRAVSKVDAHVQDAVKNGAKVLFGGQKLPDLGENFYQPTVLRDMTKDMQLAKDETFGPVAGLFPFDTEADVVSLANAADVGLAGYFFSKDVQRVYRVAEALEVGMVGVNTGLISDAAAPFGGVKESGFGREGSHLGIEEYVVTKTITMGGNGQPLQGEKLLQRQCQKTSETTAPPTSPHPESSATEKEEMQQHLEKADESFVSFNKEERPEHVMSHQQADETAALYEATTLREPVAAQEIEDDHAVQSPISAYDVINEEPVRVEVATTSIPDLMASNAPPTQIEATTTSRSTPAPPNAIPVTSNQPTQLLEGQRGIRPGEPLTNKDTEVHAVTSASPPDHTLSTSAYTAERNSLKRQLVEDENEEPGGYIDERSAKRLRSTDSRKSIVNRSTPVRRSYPSTWDGYEWALVNENMRHGPDQALDLDSEHRPAPSIVDLSIMDQKPIIKQEPDESTMNATASSHLITLTPTLPVSSTIRQPSTGPIAATEHVDLFSLCIPCTVPNGTPLPASENELSLLADIQRKARRILSGEKDRVDIRSRIPAWMRNGLSEEQKKGIAKIQKKINNMQKKIRASQSEGKGGKVKAKGANTAPTRPTPTPTRYTSASVVHLQTFHAVAPTPSQAHPLARQQTLLPFGLEPLDYGDLFGPALVNSALEQVNGMLEMFGVNVRCSLSGLDLINLQKSTGRVQNPPPPGCASLSLAKQPYLKLVGPSLVHYALEEINEMMRSFGLLQQFALCWKDLRQVQH</sequence>
<feature type="compositionally biased region" description="Polar residues" evidence="12">
    <location>
        <begin position="503"/>
        <end position="523"/>
    </location>
</feature>
<reference evidence="14" key="1">
    <citation type="submission" date="2020-01" db="EMBL/GenBank/DDBJ databases">
        <authorList>
            <person name="Feng Z.H.Z."/>
        </authorList>
    </citation>
    <scope>NUCLEOTIDE SEQUENCE</scope>
    <source>
        <strain evidence="14">CBS107.38</strain>
    </source>
</reference>
<reference evidence="14" key="2">
    <citation type="submission" date="2020-08" db="EMBL/GenBank/DDBJ databases">
        <title>Draft Genome Sequence of Cumin Blight Pathogen Alternaria burnsii.</title>
        <authorList>
            <person name="Feng Z."/>
        </authorList>
    </citation>
    <scope>NUCLEOTIDE SEQUENCE</scope>
    <source>
        <strain evidence="14">CBS107.38</strain>
    </source>
</reference>
<dbReference type="FunFam" id="3.40.309.10:FF:000004">
    <property type="entry name" value="Succinate-semialdehyde dehydrogenase I"/>
    <property type="match status" value="1"/>
</dbReference>
<dbReference type="CDD" id="cd07103">
    <property type="entry name" value="ALDH_F5_SSADH_GabD"/>
    <property type="match status" value="1"/>
</dbReference>
<evidence type="ECO:0000256" key="6">
    <source>
        <dbReference type="ARBA" id="ARBA00030806"/>
    </source>
</evidence>
<dbReference type="InterPro" id="IPR016161">
    <property type="entry name" value="Ald_DH/histidinol_DH"/>
</dbReference>
<evidence type="ECO:0000256" key="1">
    <source>
        <dbReference type="ARBA" id="ARBA00005176"/>
    </source>
</evidence>
<dbReference type="NCBIfam" id="TIGR01780">
    <property type="entry name" value="SSADH"/>
    <property type="match status" value="1"/>
</dbReference>
<evidence type="ECO:0000313" key="14">
    <source>
        <dbReference type="EMBL" id="KAF7677881.1"/>
    </source>
</evidence>
<dbReference type="PROSITE" id="PS00070">
    <property type="entry name" value="ALDEHYDE_DEHYDR_CYS"/>
    <property type="match status" value="1"/>
</dbReference>
<dbReference type="EMBL" id="JAAABM010000005">
    <property type="protein sequence ID" value="KAF7677881.1"/>
    <property type="molecule type" value="Genomic_DNA"/>
</dbReference>
<dbReference type="Proteomes" id="UP000596902">
    <property type="component" value="Unassembled WGS sequence"/>
</dbReference>
<evidence type="ECO:0000256" key="2">
    <source>
        <dbReference type="ARBA" id="ARBA00009986"/>
    </source>
</evidence>
<evidence type="ECO:0000256" key="5">
    <source>
        <dbReference type="ARBA" id="ARBA00023002"/>
    </source>
</evidence>
<comment type="pathway">
    <text evidence="1">Amino-acid degradation; 4-aminobutanoate degradation.</text>
</comment>
<accession>A0A8H7B670</accession>
<dbReference type="RefSeq" id="XP_038788059.1">
    <property type="nucleotide sequence ID" value="XM_038929787.1"/>
</dbReference>
<proteinExistence type="inferred from homology"/>
<dbReference type="GO" id="GO:0004777">
    <property type="term" value="F:succinate-semialdehyde dehydrogenase (NAD+) activity"/>
    <property type="evidence" value="ECO:0007669"/>
    <property type="project" value="UniProtKB-EC"/>
</dbReference>
<dbReference type="UniPathway" id="UPA00733"/>
<evidence type="ECO:0000256" key="3">
    <source>
        <dbReference type="ARBA" id="ARBA00013051"/>
    </source>
</evidence>
<comment type="caution">
    <text evidence="14">The sequence shown here is derived from an EMBL/GenBank/DDBJ whole genome shotgun (WGS) entry which is preliminary data.</text>
</comment>
<evidence type="ECO:0000256" key="12">
    <source>
        <dbReference type="SAM" id="MobiDB-lite"/>
    </source>
</evidence>
<keyword evidence="15" id="KW-1185">Reference proteome</keyword>
<dbReference type="GeneID" id="62202965"/>
<dbReference type="InterPro" id="IPR015590">
    <property type="entry name" value="Aldehyde_DH_dom"/>
</dbReference>
<evidence type="ECO:0000259" key="13">
    <source>
        <dbReference type="Pfam" id="PF00171"/>
    </source>
</evidence>
<evidence type="ECO:0000256" key="7">
    <source>
        <dbReference type="ARBA" id="ARBA00050387"/>
    </source>
</evidence>
<evidence type="ECO:0000256" key="9">
    <source>
        <dbReference type="ARBA" id="ARBA00067047"/>
    </source>
</evidence>
<comment type="catalytic activity">
    <reaction evidence="8">
        <text>succinate semialdehyde + NAD(+) + H2O = succinate + NADH + 2 H(+)</text>
        <dbReference type="Rhea" id="RHEA:13217"/>
        <dbReference type="ChEBI" id="CHEBI:15377"/>
        <dbReference type="ChEBI" id="CHEBI:15378"/>
        <dbReference type="ChEBI" id="CHEBI:30031"/>
        <dbReference type="ChEBI" id="CHEBI:57540"/>
        <dbReference type="ChEBI" id="CHEBI:57706"/>
        <dbReference type="ChEBI" id="CHEBI:57945"/>
        <dbReference type="EC" id="1.2.1.16"/>
    </reaction>
</comment>
<dbReference type="GO" id="GO:0009450">
    <property type="term" value="P:gamma-aminobutyric acid catabolic process"/>
    <property type="evidence" value="ECO:0007669"/>
    <property type="project" value="UniProtKB-UniPathway"/>
</dbReference>
<feature type="compositionally biased region" description="Basic and acidic residues" evidence="12">
    <location>
        <begin position="710"/>
        <end position="725"/>
    </location>
</feature>
<keyword evidence="5 11" id="KW-0560">Oxidoreductase</keyword>
<dbReference type="Gene3D" id="3.40.605.10">
    <property type="entry name" value="Aldehyde Dehydrogenase, Chain A, domain 1"/>
    <property type="match status" value="1"/>
</dbReference>
<feature type="compositionally biased region" description="Low complexity" evidence="12">
    <location>
        <begin position="926"/>
        <end position="941"/>
    </location>
</feature>
<dbReference type="InterPro" id="IPR050740">
    <property type="entry name" value="Aldehyde_DH_Superfamily"/>
</dbReference>
<dbReference type="AlphaFoldDB" id="A0A8H7B670"/>
<organism evidence="14 15">
    <name type="scientific">Alternaria burnsii</name>
    <dbReference type="NCBI Taxonomy" id="1187904"/>
    <lineage>
        <taxon>Eukaryota</taxon>
        <taxon>Fungi</taxon>
        <taxon>Dikarya</taxon>
        <taxon>Ascomycota</taxon>
        <taxon>Pezizomycotina</taxon>
        <taxon>Dothideomycetes</taxon>
        <taxon>Pleosporomycetidae</taxon>
        <taxon>Pleosporales</taxon>
        <taxon>Pleosporineae</taxon>
        <taxon>Pleosporaceae</taxon>
        <taxon>Alternaria</taxon>
        <taxon>Alternaria sect. Alternaria</taxon>
    </lineage>
</organism>
<feature type="active site" evidence="10">
    <location>
        <position position="262"/>
    </location>
</feature>
<feature type="region of interest" description="Disordered" evidence="12">
    <location>
        <begin position="697"/>
        <end position="734"/>
    </location>
</feature>
<dbReference type="PANTHER" id="PTHR43353:SF5">
    <property type="entry name" value="SUCCINATE-SEMIALDEHYDE DEHYDROGENASE, MITOCHONDRIAL"/>
    <property type="match status" value="1"/>
</dbReference>
<evidence type="ECO:0000256" key="4">
    <source>
        <dbReference type="ARBA" id="ARBA00019842"/>
    </source>
</evidence>